<proteinExistence type="inferred from homology"/>
<dbReference type="InterPro" id="IPR032732">
    <property type="entry name" value="SPATA6_N"/>
</dbReference>
<keyword evidence="2" id="KW-0597">Phosphoprotein</keyword>
<feature type="compositionally biased region" description="Low complexity" evidence="3">
    <location>
        <begin position="218"/>
        <end position="230"/>
    </location>
</feature>
<dbReference type="GO" id="GO:0120212">
    <property type="term" value="C:sperm head-tail coupling apparatus"/>
    <property type="evidence" value="ECO:0007669"/>
    <property type="project" value="InterPro"/>
</dbReference>
<evidence type="ECO:0000313" key="5">
    <source>
        <dbReference type="EMBL" id="KAG9274237.1"/>
    </source>
</evidence>
<dbReference type="Ensembl" id="ENSAMXT00005029838.1">
    <property type="protein sequence ID" value="ENSAMXP00005027132.1"/>
    <property type="gene ID" value="ENSAMXG00005013620.1"/>
</dbReference>
<dbReference type="PANTHER" id="PTHR16435">
    <property type="entry name" value="SPERMATOGENESIS-ASSOCIATED PROTEIN 6 SPATA6"/>
    <property type="match status" value="1"/>
</dbReference>
<sequence length="364" mass="40845">MSQTSLKVFVELHIRAITCPGVHLTAKDDIYLSVCLLNQYRKSDCLPAVFPLLFRTKMRFEKIFKYAIDPAAIAEILQCETVKIELIQLIRPAGEILATYEENARSFLFPEPKLVPSFSGGDREVLMTRDPNFPGISPRLEFSTRTTICEGLERDTVQSVPVRVMTRKRARKSRQRGRSTTARRDTQTPRHRSLSPFKRSESSRTSSSSDIGHRYRKSSWSGGVHSSGWSPESYSRLRNSSPHHSKSSGQLGTIRRRSHSNHLLPNDGSSSDTDDLLDDAEELGQRPPLAGYEGSPSPAALTHSSMASPRQSSSLLCSPNAWEEVQERVRSLLTSPRAVHRLTYGATESEVDKVLTRKSISPHW</sequence>
<feature type="compositionally biased region" description="Acidic residues" evidence="3">
    <location>
        <begin position="272"/>
        <end position="282"/>
    </location>
</feature>
<reference evidence="6" key="2">
    <citation type="submission" date="2025-05" db="UniProtKB">
        <authorList>
            <consortium name="Ensembl"/>
        </authorList>
    </citation>
    <scope>IDENTIFICATION</scope>
</reference>
<name>A0A8B9JV13_ASTMX</name>
<evidence type="ECO:0000256" key="1">
    <source>
        <dbReference type="ARBA" id="ARBA00006215"/>
    </source>
</evidence>
<dbReference type="OMA" id="ADFHWET"/>
<dbReference type="EMBL" id="JAICCE010000008">
    <property type="protein sequence ID" value="KAG9274237.1"/>
    <property type="molecule type" value="Genomic_DNA"/>
</dbReference>
<gene>
    <name evidence="5" type="primary">SPATA6L</name>
    <name evidence="5" type="ORF">AMEX_G11138</name>
</gene>
<protein>
    <submittedName>
        <fullName evidence="5">Spermatogenesis associated 6-like protein</fullName>
    </submittedName>
    <submittedName>
        <fullName evidence="6">Spermatosis associated 6 like</fullName>
    </submittedName>
</protein>
<dbReference type="GO" id="GO:0007283">
    <property type="term" value="P:spermatogenesis"/>
    <property type="evidence" value="ECO:0007669"/>
    <property type="project" value="InterPro"/>
</dbReference>
<reference evidence="5 8" key="1">
    <citation type="submission" date="2021-07" db="EMBL/GenBank/DDBJ databases">
        <authorList>
            <person name="Imarazene B."/>
            <person name="Zahm M."/>
            <person name="Klopp C."/>
            <person name="Cabau C."/>
            <person name="Beille S."/>
            <person name="Jouanno E."/>
            <person name="Castinel A."/>
            <person name="Lluch J."/>
            <person name="Gil L."/>
            <person name="Kuchtly C."/>
            <person name="Lopez Roques C."/>
            <person name="Donnadieu C."/>
            <person name="Parrinello H."/>
            <person name="Journot L."/>
            <person name="Du K."/>
            <person name="Schartl M."/>
            <person name="Retaux S."/>
            <person name="Guiguen Y."/>
        </authorList>
    </citation>
    <scope>NUCLEOTIDE SEQUENCE [LARGE SCALE GENOMIC DNA]</scope>
    <source>
        <strain evidence="5">Pach_M1</strain>
        <tissue evidence="5">Testis</tissue>
    </source>
</reference>
<dbReference type="KEGG" id="amex:103039467"/>
<dbReference type="AlphaFoldDB" id="A0A8B9JV13"/>
<feature type="compositionally biased region" description="Polar residues" evidence="3">
    <location>
        <begin position="302"/>
        <end position="314"/>
    </location>
</feature>
<feature type="region of interest" description="Disordered" evidence="3">
    <location>
        <begin position="160"/>
        <end position="314"/>
    </location>
</feature>
<dbReference type="GO" id="GO:0032027">
    <property type="term" value="F:myosin light chain binding"/>
    <property type="evidence" value="ECO:0007669"/>
    <property type="project" value="InterPro"/>
</dbReference>
<evidence type="ECO:0000313" key="7">
    <source>
        <dbReference type="Proteomes" id="UP000694621"/>
    </source>
</evidence>
<feature type="domain" description="Spermatogenesis-associated protein 6 N-terminal" evidence="4">
    <location>
        <begin position="10"/>
        <end position="148"/>
    </location>
</feature>
<evidence type="ECO:0000313" key="6">
    <source>
        <dbReference type="Ensembl" id="ENSAMXP00005027132.1"/>
    </source>
</evidence>
<evidence type="ECO:0000259" key="4">
    <source>
        <dbReference type="Pfam" id="PF14909"/>
    </source>
</evidence>
<dbReference type="PANTHER" id="PTHR16435:SF5">
    <property type="entry name" value="SPERMATOGENESIS ASSOCIATED 6-LIKE PROTEIN"/>
    <property type="match status" value="1"/>
</dbReference>
<evidence type="ECO:0000313" key="8">
    <source>
        <dbReference type="Proteomes" id="UP000752171"/>
    </source>
</evidence>
<dbReference type="Proteomes" id="UP000752171">
    <property type="component" value="Unassembled WGS sequence"/>
</dbReference>
<accession>A0A8B9JV13</accession>
<evidence type="ECO:0000256" key="3">
    <source>
        <dbReference type="SAM" id="MobiDB-lite"/>
    </source>
</evidence>
<organism evidence="6 7">
    <name type="scientific">Astyanax mexicanus</name>
    <name type="common">Blind cave fish</name>
    <name type="synonym">Astyanax fasciatus mexicanus</name>
    <dbReference type="NCBI Taxonomy" id="7994"/>
    <lineage>
        <taxon>Eukaryota</taxon>
        <taxon>Metazoa</taxon>
        <taxon>Chordata</taxon>
        <taxon>Craniata</taxon>
        <taxon>Vertebrata</taxon>
        <taxon>Euteleostomi</taxon>
        <taxon>Actinopterygii</taxon>
        <taxon>Neopterygii</taxon>
        <taxon>Teleostei</taxon>
        <taxon>Ostariophysi</taxon>
        <taxon>Characiformes</taxon>
        <taxon>Characoidei</taxon>
        <taxon>Acestrorhamphidae</taxon>
        <taxon>Acestrorhamphinae</taxon>
        <taxon>Astyanax</taxon>
    </lineage>
</organism>
<dbReference type="InterPro" id="IPR042769">
    <property type="entry name" value="SPATA6_fam"/>
</dbReference>
<comment type="similarity">
    <text evidence="1">Belongs to the SPATA6 family.</text>
</comment>
<dbReference type="GeneID" id="103039467"/>
<feature type="compositionally biased region" description="Basic residues" evidence="3">
    <location>
        <begin position="165"/>
        <end position="177"/>
    </location>
</feature>
<dbReference type="OrthoDB" id="5963614at2759"/>
<dbReference type="Pfam" id="PF14909">
    <property type="entry name" value="SPATA6"/>
    <property type="match status" value="1"/>
</dbReference>
<dbReference type="CTD" id="55064"/>
<evidence type="ECO:0000256" key="2">
    <source>
        <dbReference type="ARBA" id="ARBA00022553"/>
    </source>
</evidence>
<dbReference type="Proteomes" id="UP000694621">
    <property type="component" value="Unplaced"/>
</dbReference>